<keyword evidence="7" id="KW-0249">Electron transport</keyword>
<dbReference type="InterPro" id="IPR003816">
    <property type="entry name" value="Nitrate_red_gam"/>
</dbReference>
<proteinExistence type="predicted"/>
<evidence type="ECO:0000256" key="8">
    <source>
        <dbReference type="ARBA" id="ARBA00022989"/>
    </source>
</evidence>
<keyword evidence="2" id="KW-0813">Transport</keyword>
<dbReference type="SUPFAM" id="SSF103501">
    <property type="entry name" value="Respiratory nitrate reductase 1 gamma chain"/>
    <property type="match status" value="1"/>
</dbReference>
<keyword evidence="11" id="KW-0534">Nitrate assimilation</keyword>
<dbReference type="InterPro" id="IPR023234">
    <property type="entry name" value="NarG-like_domain"/>
</dbReference>
<name>A0ABW4J665_9LACO</name>
<gene>
    <name evidence="15" type="primary">narI</name>
    <name evidence="15" type="ORF">ACFQ5M_07215</name>
</gene>
<evidence type="ECO:0000256" key="7">
    <source>
        <dbReference type="ARBA" id="ARBA00022982"/>
    </source>
</evidence>
<evidence type="ECO:0000256" key="4">
    <source>
        <dbReference type="ARBA" id="ARBA00022617"/>
    </source>
</evidence>
<dbReference type="Pfam" id="PF02665">
    <property type="entry name" value="Nitrate_red_gam"/>
    <property type="match status" value="1"/>
</dbReference>
<evidence type="ECO:0000313" key="16">
    <source>
        <dbReference type="Proteomes" id="UP001597267"/>
    </source>
</evidence>
<dbReference type="EMBL" id="JBHTOP010000022">
    <property type="protein sequence ID" value="MFD1671877.1"/>
    <property type="molecule type" value="Genomic_DNA"/>
</dbReference>
<keyword evidence="5 13" id="KW-0812">Transmembrane</keyword>
<feature type="transmembrane region" description="Helical" evidence="13">
    <location>
        <begin position="52"/>
        <end position="73"/>
    </location>
</feature>
<keyword evidence="3" id="KW-1003">Cell membrane</keyword>
<dbReference type="InterPro" id="IPR036197">
    <property type="entry name" value="NarG-like_sf"/>
</dbReference>
<keyword evidence="6" id="KW-0479">Metal-binding</keyword>
<evidence type="ECO:0000259" key="14">
    <source>
        <dbReference type="Pfam" id="PF02665"/>
    </source>
</evidence>
<dbReference type="InterPro" id="IPR051936">
    <property type="entry name" value="Heme-iron_electron_transfer"/>
</dbReference>
<dbReference type="NCBIfam" id="TIGR00351">
    <property type="entry name" value="narI"/>
    <property type="match status" value="1"/>
</dbReference>
<feature type="transmembrane region" description="Helical" evidence="13">
    <location>
        <begin position="88"/>
        <end position="109"/>
    </location>
</feature>
<evidence type="ECO:0000256" key="11">
    <source>
        <dbReference type="ARBA" id="ARBA00023063"/>
    </source>
</evidence>
<evidence type="ECO:0000313" key="15">
    <source>
        <dbReference type="EMBL" id="MFD1671877.1"/>
    </source>
</evidence>
<comment type="caution">
    <text evidence="15">The sequence shown here is derived from an EMBL/GenBank/DDBJ whole genome shotgun (WGS) entry which is preliminary data.</text>
</comment>
<evidence type="ECO:0000256" key="12">
    <source>
        <dbReference type="ARBA" id="ARBA00023136"/>
    </source>
</evidence>
<keyword evidence="12 13" id="KW-0472">Membrane</keyword>
<sequence>MAHPVQWFIWTVYPYLMLGSFIFGTIIRFAFYPASVTAKSSELLEKRRLMRGSIFFHVGIIMVFFGHIVGIFIPKVWTDALGIPNEVYHMFALVAGGLGGLAALIGMLILTYRRFSDVRVHMTSTLSDLIVNVSLLIIIILGLSATFIVSATQPEFNYRENLSIWGRQLFYFRPNYLLMLNVPLLFKAHVFFGLAIFGFFPYTRLVHAFALPIRYIKRRYLVYRKRPQL</sequence>
<evidence type="ECO:0000256" key="2">
    <source>
        <dbReference type="ARBA" id="ARBA00022448"/>
    </source>
</evidence>
<evidence type="ECO:0000256" key="10">
    <source>
        <dbReference type="ARBA" id="ARBA00023004"/>
    </source>
</evidence>
<keyword evidence="9" id="KW-0560">Oxidoreductase</keyword>
<feature type="transmembrane region" description="Helical" evidence="13">
    <location>
        <begin position="129"/>
        <end position="149"/>
    </location>
</feature>
<organism evidence="15 16">
    <name type="scientific">Agrilactobacillus yilanensis</name>
    <dbReference type="NCBI Taxonomy" id="2485997"/>
    <lineage>
        <taxon>Bacteria</taxon>
        <taxon>Bacillati</taxon>
        <taxon>Bacillota</taxon>
        <taxon>Bacilli</taxon>
        <taxon>Lactobacillales</taxon>
        <taxon>Lactobacillaceae</taxon>
        <taxon>Agrilactobacillus</taxon>
    </lineage>
</organism>
<accession>A0ABW4J665</accession>
<dbReference type="PANTHER" id="PTHR30598:SF3">
    <property type="entry name" value="RESPIRATORY NITRATE REDUCTASE 1 GAMMA CHAIN"/>
    <property type="match status" value="1"/>
</dbReference>
<evidence type="ECO:0000256" key="1">
    <source>
        <dbReference type="ARBA" id="ARBA00004651"/>
    </source>
</evidence>
<keyword evidence="8 13" id="KW-1133">Transmembrane helix</keyword>
<keyword evidence="4" id="KW-0349">Heme</keyword>
<protein>
    <submittedName>
        <fullName evidence="15">Respiratory nitrate reductase subunit gamma</fullName>
    </submittedName>
</protein>
<evidence type="ECO:0000256" key="9">
    <source>
        <dbReference type="ARBA" id="ARBA00023002"/>
    </source>
</evidence>
<evidence type="ECO:0000256" key="6">
    <source>
        <dbReference type="ARBA" id="ARBA00022723"/>
    </source>
</evidence>
<evidence type="ECO:0000256" key="13">
    <source>
        <dbReference type="SAM" id="Phobius"/>
    </source>
</evidence>
<keyword evidence="10" id="KW-0408">Iron</keyword>
<feature type="domain" description="NarG-like" evidence="14">
    <location>
        <begin position="8"/>
        <end position="226"/>
    </location>
</feature>
<dbReference type="Proteomes" id="UP001597267">
    <property type="component" value="Unassembled WGS sequence"/>
</dbReference>
<dbReference type="PANTHER" id="PTHR30598">
    <property type="entry name" value="NITRATE REDUCTASE PRIVATE CHAPERONE, REDOX ENZYME MATURATION PROTEIN REMP FAMILY"/>
    <property type="match status" value="1"/>
</dbReference>
<feature type="transmembrane region" description="Helical" evidence="13">
    <location>
        <begin position="12"/>
        <end position="31"/>
    </location>
</feature>
<keyword evidence="16" id="KW-1185">Reference proteome</keyword>
<evidence type="ECO:0000256" key="5">
    <source>
        <dbReference type="ARBA" id="ARBA00022692"/>
    </source>
</evidence>
<comment type="subcellular location">
    <subcellularLocation>
        <location evidence="1">Cell membrane</location>
        <topology evidence="1">Multi-pass membrane protein</topology>
    </subcellularLocation>
</comment>
<dbReference type="Gene3D" id="1.20.950.20">
    <property type="entry name" value="Transmembrane di-heme cytochromes, Chain C"/>
    <property type="match status" value="1"/>
</dbReference>
<evidence type="ECO:0000256" key="3">
    <source>
        <dbReference type="ARBA" id="ARBA00022475"/>
    </source>
</evidence>
<feature type="transmembrane region" description="Helical" evidence="13">
    <location>
        <begin position="190"/>
        <end position="216"/>
    </location>
</feature>
<reference evidence="16" key="1">
    <citation type="journal article" date="2019" name="Int. J. Syst. Evol. Microbiol.">
        <title>The Global Catalogue of Microorganisms (GCM) 10K type strain sequencing project: providing services to taxonomists for standard genome sequencing and annotation.</title>
        <authorList>
            <consortium name="The Broad Institute Genomics Platform"/>
            <consortium name="The Broad Institute Genome Sequencing Center for Infectious Disease"/>
            <person name="Wu L."/>
            <person name="Ma J."/>
        </authorList>
    </citation>
    <scope>NUCLEOTIDE SEQUENCE [LARGE SCALE GENOMIC DNA]</scope>
    <source>
        <strain evidence="16">CCM 8896</strain>
    </source>
</reference>
<dbReference type="RefSeq" id="WP_125714415.1">
    <property type="nucleotide sequence ID" value="NZ_JBHTOP010000022.1"/>
</dbReference>